<organism evidence="1">
    <name type="scientific">hydrothermal vent metagenome</name>
    <dbReference type="NCBI Taxonomy" id="652676"/>
    <lineage>
        <taxon>unclassified sequences</taxon>
        <taxon>metagenomes</taxon>
        <taxon>ecological metagenomes</taxon>
    </lineage>
</organism>
<gene>
    <name evidence="1" type="ORF">MNBD_GAMMA18-2492</name>
</gene>
<proteinExistence type="predicted"/>
<name>A0A3B0ZQ29_9ZZZZ</name>
<sequence length="41" mass="4408">MKALQEHLASITGANGDFEIVFNAAGAENINRAKVSHKVVR</sequence>
<dbReference type="EMBL" id="UOFP01000315">
    <property type="protein sequence ID" value="VAW90203.1"/>
    <property type="molecule type" value="Genomic_DNA"/>
</dbReference>
<accession>A0A3B0ZQ29</accession>
<reference evidence="1" key="1">
    <citation type="submission" date="2018-06" db="EMBL/GenBank/DDBJ databases">
        <authorList>
            <person name="Zhirakovskaya E."/>
        </authorList>
    </citation>
    <scope>NUCLEOTIDE SEQUENCE</scope>
</reference>
<evidence type="ECO:0000313" key="1">
    <source>
        <dbReference type="EMBL" id="VAW90203.1"/>
    </source>
</evidence>
<protein>
    <submittedName>
        <fullName evidence="1">Uncharacterized protein</fullName>
    </submittedName>
</protein>
<dbReference type="AlphaFoldDB" id="A0A3B0ZQ29"/>